<evidence type="ECO:0000313" key="2">
    <source>
        <dbReference type="EMBL" id="UFW92223.1"/>
    </source>
</evidence>
<feature type="compositionally biased region" description="Polar residues" evidence="1">
    <location>
        <begin position="313"/>
        <end position="322"/>
    </location>
</feature>
<keyword evidence="2" id="KW-0614">Plasmid</keyword>
<keyword evidence="3" id="KW-1185">Reference proteome</keyword>
<feature type="region of interest" description="Disordered" evidence="1">
    <location>
        <begin position="282"/>
        <end position="322"/>
    </location>
</feature>
<evidence type="ECO:0000313" key="3">
    <source>
        <dbReference type="Proteomes" id="UP001430990"/>
    </source>
</evidence>
<evidence type="ECO:0000256" key="1">
    <source>
        <dbReference type="SAM" id="MobiDB-lite"/>
    </source>
</evidence>
<proteinExistence type="predicted"/>
<reference evidence="2" key="1">
    <citation type="submission" date="2021-11" db="EMBL/GenBank/DDBJ databases">
        <title>Australian commercial rhizobial inoculants.</title>
        <authorList>
            <person name="Kohlmeier M.G."/>
            <person name="O'Hara G.W."/>
            <person name="Colombi E."/>
            <person name="Ramsay J.P."/>
            <person name="Terpolilli J."/>
        </authorList>
    </citation>
    <scope>NUCLEOTIDE SEQUENCE</scope>
    <source>
        <strain evidence="2">CC829</strain>
        <plasmid evidence="2">pCC829_3</plasmid>
    </source>
</reference>
<name>A0ABY3R1S4_9BRAD</name>
<dbReference type="Proteomes" id="UP001430990">
    <property type="component" value="Plasmid pCC829_3"/>
</dbReference>
<geneLocation type="plasmid" evidence="2 3">
    <name>pCC829_3</name>
</geneLocation>
<gene>
    <name evidence="2" type="ORF">BjapCC829_49775</name>
</gene>
<organism evidence="2 3">
    <name type="scientific">Bradyrhizobium barranii</name>
    <dbReference type="NCBI Taxonomy" id="2992140"/>
    <lineage>
        <taxon>Bacteria</taxon>
        <taxon>Pseudomonadati</taxon>
        <taxon>Pseudomonadota</taxon>
        <taxon>Alphaproteobacteria</taxon>
        <taxon>Hyphomicrobiales</taxon>
        <taxon>Nitrobacteraceae</taxon>
        <taxon>Bradyrhizobium</taxon>
    </lineage>
</organism>
<protein>
    <submittedName>
        <fullName evidence="2">TniQ family protein</fullName>
    </submittedName>
</protein>
<accession>A0ABY3R1S4</accession>
<dbReference type="EMBL" id="CP088103">
    <property type="protein sequence ID" value="UFW92223.1"/>
    <property type="molecule type" value="Genomic_DNA"/>
</dbReference>
<sequence>MSSWLGRLAQLYDMPVDALLACCGLGRYNARELEWRLGAGEGALLASRTGMTGEGLRTLTFEEIAPPARLMIAERSRYVCPRCPAGLYRKATAFPWNFWCLEHGVRFGGKTGTGLDALLTQAQLTTLDPSARIGAMRLADWAHGKDERAPAVPALLDFLTTRHRRSSPPSLAEQPILSLAARRTNHNFLTQPIARQALLVVVPEYDRVAPVLAKPVRPEACFRSRRARCCRIMPWPLVWGGCPRIPPAAPLRCCWPVIGKGKSDCGKPCWCGRRRCGGALMPGSGGSVPPGTPPPRSLRPLGRAGKHPPVSQIPIQPVSQSRSGNLIMMREISAQAPESHEFRASDTVERRLRRGTIVTRRRARRRCGALRSGILEGSGGAFGHVPHNEEND</sequence>
<dbReference type="RefSeq" id="WP_231146014.1">
    <property type="nucleotide sequence ID" value="NZ_CP088103.1"/>
</dbReference>